<protein>
    <submittedName>
        <fullName evidence="6">Malonate decarboxylase holo-[acyl-carrier-protein] synthase</fullName>
    </submittedName>
</protein>
<gene>
    <name evidence="6" type="primary">mdcG</name>
    <name evidence="6" type="ORF">HQN59_11655</name>
</gene>
<feature type="compositionally biased region" description="Low complexity" evidence="3">
    <location>
        <begin position="169"/>
        <end position="187"/>
    </location>
</feature>
<evidence type="ECO:0000259" key="4">
    <source>
        <dbReference type="Pfam" id="PF10620"/>
    </source>
</evidence>
<dbReference type="AlphaFoldDB" id="A0A7Y6NNG4"/>
<dbReference type="Proteomes" id="UP000529637">
    <property type="component" value="Unassembled WGS sequence"/>
</dbReference>
<dbReference type="InterPro" id="IPR049180">
    <property type="entry name" value="MdcG_C"/>
</dbReference>
<comment type="caution">
    <text evidence="6">The sequence shown here is derived from an EMBL/GenBank/DDBJ whole genome shotgun (WGS) entry which is preliminary data.</text>
</comment>
<evidence type="ECO:0000256" key="1">
    <source>
        <dbReference type="ARBA" id="ARBA00022679"/>
    </source>
</evidence>
<evidence type="ECO:0000259" key="5">
    <source>
        <dbReference type="Pfam" id="PF20866"/>
    </source>
</evidence>
<dbReference type="EMBL" id="JABWMJ010000005">
    <property type="protein sequence ID" value="NUZ06415.1"/>
    <property type="molecule type" value="Genomic_DNA"/>
</dbReference>
<feature type="region of interest" description="Disordered" evidence="3">
    <location>
        <begin position="169"/>
        <end position="189"/>
    </location>
</feature>
<keyword evidence="1" id="KW-0808">Transferase</keyword>
<dbReference type="NCBIfam" id="TIGR03135">
    <property type="entry name" value="malonate_mdcG"/>
    <property type="match status" value="1"/>
</dbReference>
<dbReference type="Pfam" id="PF20866">
    <property type="entry name" value="MdcG_N"/>
    <property type="match status" value="1"/>
</dbReference>
<dbReference type="Pfam" id="PF10620">
    <property type="entry name" value="MdcG"/>
    <property type="match status" value="2"/>
</dbReference>
<evidence type="ECO:0000313" key="6">
    <source>
        <dbReference type="EMBL" id="NUZ06415.1"/>
    </source>
</evidence>
<feature type="domain" description="Phosphoribosyl-dephospho-CoA transferase MdcG C-terminal" evidence="4">
    <location>
        <begin position="197"/>
        <end position="240"/>
    </location>
</feature>
<accession>A0A7Y6NNG4</accession>
<name>A0A7Y6NNG4_9BURK</name>
<evidence type="ECO:0000313" key="7">
    <source>
        <dbReference type="Proteomes" id="UP000529637"/>
    </source>
</evidence>
<sequence length="261" mass="27283">MRLTSAGWRRLVAQAPSDDVARCIADWAAHDRPLVVARQRTPASARVLVGLPAPAEWGRRRIALEIEPRDVASVGAFPPLVDVADLLPAALHAPVFALEQALRTNAASARVYGSFGWQRLTGLAYLHADSDLDLLVHVHDVQSADAAVAALRRAEDAFAAAAAAPARKPAASASSGGAPAPVARTPAPAAPAPLPALPRLDGELVFDDGHAVAWREWAAWRAGQSRQMLVKTTVGASLVSGPGWMPHLVGPPAAALARTGR</sequence>
<keyword evidence="2" id="KW-0548">Nucleotidyltransferase</keyword>
<keyword evidence="7" id="KW-1185">Reference proteome</keyword>
<organism evidence="6 7">
    <name type="scientific">Piscinibacter koreensis</name>
    <dbReference type="NCBI Taxonomy" id="2742824"/>
    <lineage>
        <taxon>Bacteria</taxon>
        <taxon>Pseudomonadati</taxon>
        <taxon>Pseudomonadota</taxon>
        <taxon>Betaproteobacteria</taxon>
        <taxon>Burkholderiales</taxon>
        <taxon>Sphaerotilaceae</taxon>
        <taxon>Piscinibacter</taxon>
    </lineage>
</organism>
<feature type="domain" description="Phosphoribosyl-dephospho-CoA transferase MdcG C-terminal" evidence="4">
    <location>
        <begin position="81"/>
        <end position="157"/>
    </location>
</feature>
<dbReference type="InterPro" id="IPR017557">
    <property type="entry name" value="Holo-ACP_synthase"/>
</dbReference>
<feature type="domain" description="Phosphoribosyl-dephospho-CoA transferase MdcG N-terminal" evidence="5">
    <location>
        <begin position="19"/>
        <end position="76"/>
    </location>
</feature>
<reference evidence="6 7" key="1">
    <citation type="submission" date="2020-06" db="EMBL/GenBank/DDBJ databases">
        <title>Schlegella sp. ID0723 isolated from air conditioner.</title>
        <authorList>
            <person name="Kim D.Y."/>
            <person name="Kim D.-U."/>
        </authorList>
    </citation>
    <scope>NUCLEOTIDE SEQUENCE [LARGE SCALE GENOMIC DNA]</scope>
    <source>
        <strain evidence="6 7">ID0723</strain>
    </source>
</reference>
<proteinExistence type="predicted"/>
<dbReference type="InterPro" id="IPR048903">
    <property type="entry name" value="MdcG_N"/>
</dbReference>
<evidence type="ECO:0000256" key="3">
    <source>
        <dbReference type="SAM" id="MobiDB-lite"/>
    </source>
</evidence>
<evidence type="ECO:0000256" key="2">
    <source>
        <dbReference type="ARBA" id="ARBA00022695"/>
    </source>
</evidence>
<dbReference type="GO" id="GO:0016779">
    <property type="term" value="F:nucleotidyltransferase activity"/>
    <property type="evidence" value="ECO:0007669"/>
    <property type="project" value="UniProtKB-KW"/>
</dbReference>